<comment type="caution">
    <text evidence="1">The sequence shown here is derived from an EMBL/GenBank/DDBJ whole genome shotgun (WGS) entry which is preliminary data.</text>
</comment>
<keyword evidence="2" id="KW-1185">Reference proteome</keyword>
<dbReference type="Proteomes" id="UP000824120">
    <property type="component" value="Chromosome 6"/>
</dbReference>
<accession>A0A9J5YGY9</accession>
<evidence type="ECO:0000313" key="1">
    <source>
        <dbReference type="EMBL" id="KAG5599521.1"/>
    </source>
</evidence>
<name>A0A9J5YGY9_SOLCO</name>
<reference evidence="1 2" key="1">
    <citation type="submission" date="2020-09" db="EMBL/GenBank/DDBJ databases">
        <title>De no assembly of potato wild relative species, Solanum commersonii.</title>
        <authorList>
            <person name="Cho K."/>
        </authorList>
    </citation>
    <scope>NUCLEOTIDE SEQUENCE [LARGE SCALE GENOMIC DNA]</scope>
    <source>
        <strain evidence="1">LZ3.2</strain>
        <tissue evidence="1">Leaf</tissue>
    </source>
</reference>
<dbReference type="AlphaFoldDB" id="A0A9J5YGY9"/>
<sequence>MYIESDPVPLQIDISSQEEDMEANATEWVQANMLNLSQLFGVDLKGCRKEAHALFMKLDQREKENGLGESQKVTKENNIVPKEIRNLFFNVNFKDAEPRSSGSTLTLKQ</sequence>
<proteinExistence type="predicted"/>
<evidence type="ECO:0000313" key="2">
    <source>
        <dbReference type="Proteomes" id="UP000824120"/>
    </source>
</evidence>
<organism evidence="1 2">
    <name type="scientific">Solanum commersonii</name>
    <name type="common">Commerson's wild potato</name>
    <name type="synonym">Commerson's nightshade</name>
    <dbReference type="NCBI Taxonomy" id="4109"/>
    <lineage>
        <taxon>Eukaryota</taxon>
        <taxon>Viridiplantae</taxon>
        <taxon>Streptophyta</taxon>
        <taxon>Embryophyta</taxon>
        <taxon>Tracheophyta</taxon>
        <taxon>Spermatophyta</taxon>
        <taxon>Magnoliopsida</taxon>
        <taxon>eudicotyledons</taxon>
        <taxon>Gunneridae</taxon>
        <taxon>Pentapetalae</taxon>
        <taxon>asterids</taxon>
        <taxon>lamiids</taxon>
        <taxon>Solanales</taxon>
        <taxon>Solanaceae</taxon>
        <taxon>Solanoideae</taxon>
        <taxon>Solaneae</taxon>
        <taxon>Solanum</taxon>
    </lineage>
</organism>
<dbReference type="EMBL" id="JACXVP010000006">
    <property type="protein sequence ID" value="KAG5599521.1"/>
    <property type="molecule type" value="Genomic_DNA"/>
</dbReference>
<protein>
    <submittedName>
        <fullName evidence="1">Uncharacterized protein</fullName>
    </submittedName>
</protein>
<dbReference type="OrthoDB" id="1328499at2759"/>
<gene>
    <name evidence="1" type="ORF">H5410_030891</name>
</gene>